<feature type="domain" description="Transposase IS4-like" evidence="1">
    <location>
        <begin position="269"/>
        <end position="409"/>
    </location>
</feature>
<sequence>MKPKTRSAESAQFFQHDLEHLLDQRQPLYKLANQLPWNELEEAFESYYSQIGRPALPTRLMARLLLLRQLENLSDERVCAAWARDPYMQYFCGGRYLQWKLPCEPSELVHFRNRIGGESVEKIFKMTVELHADKVANKEELVADTTVQEANIKFPTDTRLHADCIEKLWRMGEAEEVSWRRSYVRTVPTLLARLRTRSNRLVKERRKCRRKIKTIAGRLLRDFKRNVGSCGELLYAEELALIKRVLRQKRHDKNKVYSRHDPQVLCIAKGKAHKKYEFGRKASVTMLRDSGVIVSAVSFKENLYDGDTLEPALEQASSMTGKTFESVLVDKGYRGRKNVSGTEVVIPEKISKKLSAYHRRKQRKRNGRRAVIEPVIGHLKSDYRMARCFLKGALGAELNLGLAAAAWNLKKWINELLLALILWREHNLQSCNLHLQNKFYSAL</sequence>
<name>A0ABZ0RQD4_9BACT</name>
<dbReference type="InterPro" id="IPR008490">
    <property type="entry name" value="Transposase_InsH_N"/>
</dbReference>
<keyword evidence="4" id="KW-1185">Reference proteome</keyword>
<dbReference type="EMBL" id="CP138858">
    <property type="protein sequence ID" value="WPJ95134.1"/>
    <property type="molecule type" value="Genomic_DNA"/>
</dbReference>
<dbReference type="Proteomes" id="UP001324993">
    <property type="component" value="Chromosome"/>
</dbReference>
<proteinExistence type="predicted"/>
<dbReference type="Pfam" id="PF01609">
    <property type="entry name" value="DDE_Tnp_1"/>
    <property type="match status" value="1"/>
</dbReference>
<evidence type="ECO:0000313" key="4">
    <source>
        <dbReference type="Proteomes" id="UP001324993"/>
    </source>
</evidence>
<dbReference type="RefSeq" id="WP_319832027.1">
    <property type="nucleotide sequence ID" value="NZ_CP138858.1"/>
</dbReference>
<accession>A0ABZ0RQD4</accession>
<organism evidence="3 4">
    <name type="scientific">Coraliomargarita algicola</name>
    <dbReference type="NCBI Taxonomy" id="3092156"/>
    <lineage>
        <taxon>Bacteria</taxon>
        <taxon>Pseudomonadati</taxon>
        <taxon>Verrucomicrobiota</taxon>
        <taxon>Opitutia</taxon>
        <taxon>Puniceicoccales</taxon>
        <taxon>Coraliomargaritaceae</taxon>
        <taxon>Coraliomargarita</taxon>
    </lineage>
</organism>
<gene>
    <name evidence="3" type="ORF">SH580_17050</name>
</gene>
<dbReference type="PANTHER" id="PTHR33803">
    <property type="entry name" value="IS1478 TRANSPOSASE"/>
    <property type="match status" value="1"/>
</dbReference>
<dbReference type="InterPro" id="IPR047710">
    <property type="entry name" value="Transpos_IS5-like"/>
</dbReference>
<dbReference type="PANTHER" id="PTHR33803:SF3">
    <property type="entry name" value="BLL1974 PROTEIN"/>
    <property type="match status" value="1"/>
</dbReference>
<evidence type="ECO:0000259" key="2">
    <source>
        <dbReference type="Pfam" id="PF05598"/>
    </source>
</evidence>
<feature type="domain" description="Transposase InsH N-terminal" evidence="2">
    <location>
        <begin position="17"/>
        <end position="114"/>
    </location>
</feature>
<dbReference type="NCBIfam" id="NF033578">
    <property type="entry name" value="transpos_IS5_1"/>
    <property type="match status" value="1"/>
</dbReference>
<evidence type="ECO:0000259" key="1">
    <source>
        <dbReference type="Pfam" id="PF01609"/>
    </source>
</evidence>
<dbReference type="Pfam" id="PF05598">
    <property type="entry name" value="DUF772"/>
    <property type="match status" value="1"/>
</dbReference>
<evidence type="ECO:0000313" key="3">
    <source>
        <dbReference type="EMBL" id="WPJ95134.1"/>
    </source>
</evidence>
<reference evidence="3 4" key="1">
    <citation type="submission" date="2023-11" db="EMBL/GenBank/DDBJ databases">
        <title>Coraliomargarita sp. nov., isolated from marine algae.</title>
        <authorList>
            <person name="Lee J.K."/>
            <person name="Baek J.H."/>
            <person name="Kim J.M."/>
            <person name="Choi D.G."/>
            <person name="Jeon C.O."/>
        </authorList>
    </citation>
    <scope>NUCLEOTIDE SEQUENCE [LARGE SCALE GENOMIC DNA]</scope>
    <source>
        <strain evidence="3 4">J2-16</strain>
    </source>
</reference>
<dbReference type="InterPro" id="IPR002559">
    <property type="entry name" value="Transposase_11"/>
</dbReference>
<protein>
    <submittedName>
        <fullName evidence="3">IS5 family transposase</fullName>
    </submittedName>
</protein>